<accession>A0AAP2G6M5</accession>
<evidence type="ECO:0000313" key="2">
    <source>
        <dbReference type="Proteomes" id="UP001319104"/>
    </source>
</evidence>
<dbReference type="AlphaFoldDB" id="A0AAP2G6M5"/>
<name>A0AAP2G6M5_9BACT</name>
<dbReference type="Proteomes" id="UP001319104">
    <property type="component" value="Unassembled WGS sequence"/>
</dbReference>
<sequence>MAFITLANTNKIIFKSDVKKLNLKGNVYHIPIYFFSRYEENALLAIQELLKDPEGYFSEIYQPYKAVDTYSYVYEGQQPAYHNFSCCPRLQSNYQNYEIPSYIKEKGSEAVEEFRKWFEEVKHLLDKPDIFVARLQARWGIVANPKAISRDNSGSTSIENLEIGELEQKIDCIIKEAGRFYYKSDKNKDILKKFSKYTFLAYKDEVISNNDTGFSDEEVKELLKYYDENFKKLLKKLLIEYYRIKFNPEIKMEGYLLDRLGFNPCGHCHDEDYKPGNDDNLPF</sequence>
<protein>
    <submittedName>
        <fullName evidence="1">Uncharacterized protein</fullName>
    </submittedName>
</protein>
<evidence type="ECO:0000313" key="1">
    <source>
        <dbReference type="EMBL" id="MBS9525848.1"/>
    </source>
</evidence>
<reference evidence="1 2" key="1">
    <citation type="submission" date="2021-05" db="EMBL/GenBank/DDBJ databases">
        <authorList>
            <person name="Zhang Z.D."/>
            <person name="Osman G."/>
        </authorList>
    </citation>
    <scope>NUCLEOTIDE SEQUENCE [LARGE SCALE GENOMIC DNA]</scope>
    <source>
        <strain evidence="1 2">KCTC 32217</strain>
    </source>
</reference>
<dbReference type="RefSeq" id="WP_213946708.1">
    <property type="nucleotide sequence ID" value="NZ_JAHCMY010000021.1"/>
</dbReference>
<proteinExistence type="predicted"/>
<organism evidence="1 2">
    <name type="scientific">Litoribacter ruber</name>
    <dbReference type="NCBI Taxonomy" id="702568"/>
    <lineage>
        <taxon>Bacteria</taxon>
        <taxon>Pseudomonadati</taxon>
        <taxon>Bacteroidota</taxon>
        <taxon>Cytophagia</taxon>
        <taxon>Cytophagales</taxon>
        <taxon>Cyclobacteriaceae</taxon>
        <taxon>Litoribacter</taxon>
    </lineage>
</organism>
<dbReference type="EMBL" id="JAHCMY010000021">
    <property type="protein sequence ID" value="MBS9525848.1"/>
    <property type="molecule type" value="Genomic_DNA"/>
</dbReference>
<gene>
    <name evidence="1" type="ORF">KI659_17640</name>
</gene>
<comment type="caution">
    <text evidence="1">The sequence shown here is derived from an EMBL/GenBank/DDBJ whole genome shotgun (WGS) entry which is preliminary data.</text>
</comment>
<keyword evidence="2" id="KW-1185">Reference proteome</keyword>